<comment type="caution">
    <text evidence="2">The sequence shown here is derived from an EMBL/GenBank/DDBJ whole genome shotgun (WGS) entry which is preliminary data.</text>
</comment>
<accession>A0ABU0FNF3</accession>
<dbReference type="InterPro" id="IPR029058">
    <property type="entry name" value="AB_hydrolase_fold"/>
</dbReference>
<keyword evidence="1" id="KW-0812">Transmembrane</keyword>
<evidence type="ECO:0000313" key="2">
    <source>
        <dbReference type="EMBL" id="MDQ0395897.1"/>
    </source>
</evidence>
<dbReference type="Proteomes" id="UP001237448">
    <property type="component" value="Unassembled WGS sequence"/>
</dbReference>
<organism evidence="2 3">
    <name type="scientific">Labrys monachus</name>
    <dbReference type="NCBI Taxonomy" id="217067"/>
    <lineage>
        <taxon>Bacteria</taxon>
        <taxon>Pseudomonadati</taxon>
        <taxon>Pseudomonadota</taxon>
        <taxon>Alphaproteobacteria</taxon>
        <taxon>Hyphomicrobiales</taxon>
        <taxon>Xanthobacteraceae</taxon>
        <taxon>Labrys</taxon>
    </lineage>
</organism>
<dbReference type="EMBL" id="JAUSVK010000001">
    <property type="protein sequence ID" value="MDQ0395897.1"/>
    <property type="molecule type" value="Genomic_DNA"/>
</dbReference>
<keyword evidence="3" id="KW-1185">Reference proteome</keyword>
<keyword evidence="1" id="KW-1133">Transmembrane helix</keyword>
<evidence type="ECO:0000256" key="1">
    <source>
        <dbReference type="SAM" id="Phobius"/>
    </source>
</evidence>
<name>A0ABU0FNF3_9HYPH</name>
<gene>
    <name evidence="2" type="ORF">J3R73_005689</name>
</gene>
<dbReference type="SUPFAM" id="SSF53474">
    <property type="entry name" value="alpha/beta-Hydrolases"/>
    <property type="match status" value="1"/>
</dbReference>
<proteinExistence type="predicted"/>
<sequence>MVAMARSSDTLLVSCAGIVPKDSILYAMENTSRQIETNKIFICDSNSLWYYRGIPGLTSSFSDTVDLVSRLVRRIDARRTFAVGTSGGGYMALALAALLGLDRALAMSPQTSLDAGWRADHGDGRWQDSMDVIQAGPAPHDIRALIASAGQTRFHVVYPRGDALDAAHAERLGASPKVRLYPLETSEHNVSEVMQQRGVLQPCLEAFLQGGDEEVASDLRSVLGL</sequence>
<keyword evidence="1" id="KW-0472">Membrane</keyword>
<feature type="transmembrane region" description="Helical" evidence="1">
    <location>
        <begin position="80"/>
        <end position="101"/>
    </location>
</feature>
<dbReference type="RefSeq" id="WP_307435278.1">
    <property type="nucleotide sequence ID" value="NZ_JAUSVK010000001.1"/>
</dbReference>
<dbReference type="Gene3D" id="3.40.50.1820">
    <property type="entry name" value="alpha/beta hydrolase"/>
    <property type="match status" value="1"/>
</dbReference>
<evidence type="ECO:0000313" key="3">
    <source>
        <dbReference type="Proteomes" id="UP001237448"/>
    </source>
</evidence>
<protein>
    <submittedName>
        <fullName evidence="2">Pimeloyl-ACP methyl ester carboxylesterase</fullName>
    </submittedName>
</protein>
<reference evidence="2 3" key="1">
    <citation type="submission" date="2023-07" db="EMBL/GenBank/DDBJ databases">
        <title>Genomic Encyclopedia of Type Strains, Phase IV (KMG-IV): sequencing the most valuable type-strain genomes for metagenomic binning, comparative biology and taxonomic classification.</title>
        <authorList>
            <person name="Goeker M."/>
        </authorList>
    </citation>
    <scope>NUCLEOTIDE SEQUENCE [LARGE SCALE GENOMIC DNA]</scope>
    <source>
        <strain evidence="2 3">DSM 5896</strain>
    </source>
</reference>